<organism evidence="1 2">
    <name type="scientific">Burkholderia aenigmatica</name>
    <dbReference type="NCBI Taxonomy" id="2015348"/>
    <lineage>
        <taxon>Bacteria</taxon>
        <taxon>Pseudomonadati</taxon>
        <taxon>Pseudomonadota</taxon>
        <taxon>Betaproteobacteria</taxon>
        <taxon>Burkholderiales</taxon>
        <taxon>Burkholderiaceae</taxon>
        <taxon>Burkholderia</taxon>
        <taxon>Burkholderia cepacia complex</taxon>
    </lineage>
</organism>
<accession>A0A6P2SKI6</accession>
<dbReference type="EMBL" id="CABVQC010000095">
    <property type="protein sequence ID" value="VWC51136.1"/>
    <property type="molecule type" value="Genomic_DNA"/>
</dbReference>
<proteinExistence type="predicted"/>
<dbReference type="Proteomes" id="UP000494261">
    <property type="component" value="Unassembled WGS sequence"/>
</dbReference>
<evidence type="ECO:0000313" key="2">
    <source>
        <dbReference type="Proteomes" id="UP000494261"/>
    </source>
</evidence>
<evidence type="ECO:0000313" key="1">
    <source>
        <dbReference type="EMBL" id="VWC51136.1"/>
    </source>
</evidence>
<protein>
    <submittedName>
        <fullName evidence="1">Putative exported phage protein</fullName>
    </submittedName>
</protein>
<reference evidence="1 2" key="1">
    <citation type="submission" date="2019-09" db="EMBL/GenBank/DDBJ databases">
        <authorList>
            <person name="Depoorter E."/>
        </authorList>
    </citation>
    <scope>NUCLEOTIDE SEQUENCE [LARGE SCALE GENOMIC DNA]</scope>
    <source>
        <strain evidence="1">LMG 13014</strain>
    </source>
</reference>
<gene>
    <name evidence="1" type="ORF">BLA13014_07788</name>
</gene>
<sequence>MRQFYYTTSPVGYVQVDNSGKITQAGQITIPAGATSGSFTLPIYQGNTAAGFPHGVVSVQATPTTAAASFSASATNTAVTINSSSSSSAATFNFKVEGY</sequence>
<name>A0A6P2SKI6_9BURK</name>
<dbReference type="AlphaFoldDB" id="A0A6P2SKI6"/>